<sequence length="332" mass="35788">MKDGVLLGEITSPSGELVLMDGGYLGLWSGSRSPEEMRQPDEPSAVDFEVVGQDAEVAARSFDRQAGRALYDIPQHAAAQMVELFESHCRRHGLQAELRAFGRQLPHRERARRAIAAGDPGFVITGVPVISIGGLPTDRPLPVMAVPSGQGDWARIRIVVGNEPGTSAHSLGRIGVDWARFVFADADALSAWVHDDSVDGLADVVFWGLHESEVAAEFGVTRTGTPGDDHFGWLNLPVADAYAKAIALDRRRTAAPDRRFVFDFRPHSHHWQVMAGVRASEHEAATIDVGGARIMFAMTSVGDGFFPVQLERDGVGAHVAIDIGIQGDEGST</sequence>
<dbReference type="Proteomes" id="UP001596392">
    <property type="component" value="Unassembled WGS sequence"/>
</dbReference>
<evidence type="ECO:0000313" key="2">
    <source>
        <dbReference type="Proteomes" id="UP001596392"/>
    </source>
</evidence>
<evidence type="ECO:0000313" key="1">
    <source>
        <dbReference type="EMBL" id="MFC7246018.1"/>
    </source>
</evidence>
<gene>
    <name evidence="1" type="ORF">ACFQO7_26365</name>
</gene>
<reference evidence="2" key="1">
    <citation type="journal article" date="2019" name="Int. J. Syst. Evol. Microbiol.">
        <title>The Global Catalogue of Microorganisms (GCM) 10K type strain sequencing project: providing services to taxonomists for standard genome sequencing and annotation.</title>
        <authorList>
            <consortium name="The Broad Institute Genomics Platform"/>
            <consortium name="The Broad Institute Genome Sequencing Center for Infectious Disease"/>
            <person name="Wu L."/>
            <person name="Ma J."/>
        </authorList>
    </citation>
    <scope>NUCLEOTIDE SEQUENCE [LARGE SCALE GENOMIC DNA]</scope>
    <source>
        <strain evidence="2">CGMCC 1.9106</strain>
    </source>
</reference>
<dbReference type="RefSeq" id="WP_376808888.1">
    <property type="nucleotide sequence ID" value="NZ_JBHTAC010000033.1"/>
</dbReference>
<accession>A0ABW2H2B7</accession>
<comment type="caution">
    <text evidence="1">The sequence shown here is derived from an EMBL/GenBank/DDBJ whole genome shotgun (WGS) entry which is preliminary data.</text>
</comment>
<dbReference type="EMBL" id="JBHTAC010000033">
    <property type="protein sequence ID" value="MFC7246018.1"/>
    <property type="molecule type" value="Genomic_DNA"/>
</dbReference>
<name>A0ABW2H2B7_9ACTN</name>
<organism evidence="1 2">
    <name type="scientific">Catellatospora aurea</name>
    <dbReference type="NCBI Taxonomy" id="1337874"/>
    <lineage>
        <taxon>Bacteria</taxon>
        <taxon>Bacillati</taxon>
        <taxon>Actinomycetota</taxon>
        <taxon>Actinomycetes</taxon>
        <taxon>Micromonosporales</taxon>
        <taxon>Micromonosporaceae</taxon>
        <taxon>Catellatospora</taxon>
    </lineage>
</organism>
<proteinExistence type="predicted"/>
<evidence type="ECO:0008006" key="3">
    <source>
        <dbReference type="Google" id="ProtNLM"/>
    </source>
</evidence>
<protein>
    <recommendedName>
        <fullName evidence="3">Rv3651-like N-terminal domain-containing protein</fullName>
    </recommendedName>
</protein>
<keyword evidence="2" id="KW-1185">Reference proteome</keyword>